<gene>
    <name evidence="2" type="ORF">T440DRAFT_471224</name>
</gene>
<evidence type="ECO:0000256" key="1">
    <source>
        <dbReference type="SAM" id="MobiDB-lite"/>
    </source>
</evidence>
<dbReference type="InterPro" id="IPR039470">
    <property type="entry name" value="Nuc_deoxyri_tr2"/>
</dbReference>
<dbReference type="AlphaFoldDB" id="A0A6A7AUW9"/>
<organism evidence="2 3">
    <name type="scientific">Plenodomus tracheiphilus IPT5</name>
    <dbReference type="NCBI Taxonomy" id="1408161"/>
    <lineage>
        <taxon>Eukaryota</taxon>
        <taxon>Fungi</taxon>
        <taxon>Dikarya</taxon>
        <taxon>Ascomycota</taxon>
        <taxon>Pezizomycotina</taxon>
        <taxon>Dothideomycetes</taxon>
        <taxon>Pleosporomycetidae</taxon>
        <taxon>Pleosporales</taxon>
        <taxon>Pleosporineae</taxon>
        <taxon>Leptosphaeriaceae</taxon>
        <taxon>Plenodomus</taxon>
    </lineage>
</organism>
<evidence type="ECO:0000313" key="2">
    <source>
        <dbReference type="EMBL" id="KAF2847101.1"/>
    </source>
</evidence>
<reference evidence="2" key="1">
    <citation type="submission" date="2020-01" db="EMBL/GenBank/DDBJ databases">
        <authorList>
            <consortium name="DOE Joint Genome Institute"/>
            <person name="Haridas S."/>
            <person name="Albert R."/>
            <person name="Binder M."/>
            <person name="Bloem J."/>
            <person name="Labutti K."/>
            <person name="Salamov A."/>
            <person name="Andreopoulos B."/>
            <person name="Baker S.E."/>
            <person name="Barry K."/>
            <person name="Bills G."/>
            <person name="Bluhm B.H."/>
            <person name="Cannon C."/>
            <person name="Castanera R."/>
            <person name="Culley D.E."/>
            <person name="Daum C."/>
            <person name="Ezra D."/>
            <person name="Gonzalez J.B."/>
            <person name="Henrissat B."/>
            <person name="Kuo A."/>
            <person name="Liang C."/>
            <person name="Lipzen A."/>
            <person name="Lutzoni F."/>
            <person name="Magnuson J."/>
            <person name="Mondo S."/>
            <person name="Nolan M."/>
            <person name="Ohm R."/>
            <person name="Pangilinan J."/>
            <person name="Park H.-J."/>
            <person name="Ramirez L."/>
            <person name="Alfaro M."/>
            <person name="Sun H."/>
            <person name="Tritt A."/>
            <person name="Yoshinaga Y."/>
            <person name="Zwiers L.-H."/>
            <person name="Turgeon B.G."/>
            <person name="Goodwin S.B."/>
            <person name="Spatafora J.W."/>
            <person name="Crous P.W."/>
            <person name="Grigoriev I.V."/>
        </authorList>
    </citation>
    <scope>NUCLEOTIDE SEQUENCE</scope>
    <source>
        <strain evidence="2">IPT5</strain>
    </source>
</reference>
<sequence>MSHVTVPQRPRKEFQPPHPPNYGDHKASVFLAGTIEMGKATEWQSRAVACLEDLDVAILNPRRS</sequence>
<keyword evidence="3" id="KW-1185">Reference proteome</keyword>
<dbReference type="Pfam" id="PF15891">
    <property type="entry name" value="Nuc_deoxyri_tr2"/>
    <property type="match status" value="1"/>
</dbReference>
<feature type="non-terminal residue" evidence="2">
    <location>
        <position position="64"/>
    </location>
</feature>
<name>A0A6A7AUW9_9PLEO</name>
<feature type="region of interest" description="Disordered" evidence="1">
    <location>
        <begin position="1"/>
        <end position="25"/>
    </location>
</feature>
<evidence type="ECO:0000313" key="3">
    <source>
        <dbReference type="Proteomes" id="UP000799423"/>
    </source>
</evidence>
<proteinExistence type="predicted"/>
<dbReference type="EMBL" id="MU006328">
    <property type="protein sequence ID" value="KAF2847101.1"/>
    <property type="molecule type" value="Genomic_DNA"/>
</dbReference>
<protein>
    <submittedName>
        <fullName evidence="2">Uncharacterized protein</fullName>
    </submittedName>
</protein>
<dbReference type="OrthoDB" id="2893324at2759"/>
<dbReference type="Proteomes" id="UP000799423">
    <property type="component" value="Unassembled WGS sequence"/>
</dbReference>
<dbReference type="Gene3D" id="3.40.50.450">
    <property type="match status" value="1"/>
</dbReference>
<accession>A0A6A7AUW9</accession>